<dbReference type="OrthoDB" id="2692594at2759"/>
<comment type="caution">
    <text evidence="7">The sequence shown here is derived from an EMBL/GenBank/DDBJ whole genome shotgun (WGS) entry which is preliminary data.</text>
</comment>
<dbReference type="EMBL" id="JAGFBS010000005">
    <property type="protein sequence ID" value="KAG6379126.1"/>
    <property type="molecule type" value="Genomic_DNA"/>
</dbReference>
<accession>A0A8I3ABG4</accession>
<feature type="region of interest" description="Disordered" evidence="5">
    <location>
        <begin position="1"/>
        <end position="69"/>
    </location>
</feature>
<proteinExistence type="predicted"/>
<organism evidence="7 8">
    <name type="scientific">Boletus reticuloceps</name>
    <dbReference type="NCBI Taxonomy" id="495285"/>
    <lineage>
        <taxon>Eukaryota</taxon>
        <taxon>Fungi</taxon>
        <taxon>Dikarya</taxon>
        <taxon>Basidiomycota</taxon>
        <taxon>Agaricomycotina</taxon>
        <taxon>Agaricomycetes</taxon>
        <taxon>Agaricomycetidae</taxon>
        <taxon>Boletales</taxon>
        <taxon>Boletineae</taxon>
        <taxon>Boletaceae</taxon>
        <taxon>Boletoideae</taxon>
        <taxon>Boletus</taxon>
    </lineage>
</organism>
<keyword evidence="2 6" id="KW-0812">Transmembrane</keyword>
<evidence type="ECO:0000256" key="6">
    <source>
        <dbReference type="SAM" id="Phobius"/>
    </source>
</evidence>
<keyword evidence="8" id="KW-1185">Reference proteome</keyword>
<comment type="subcellular location">
    <subcellularLocation>
        <location evidence="1">Membrane</location>
        <topology evidence="1">Single-pass membrane protein</topology>
    </subcellularLocation>
</comment>
<keyword evidence="3 6" id="KW-1133">Transmembrane helix</keyword>
<evidence type="ECO:0000256" key="5">
    <source>
        <dbReference type="SAM" id="MobiDB-lite"/>
    </source>
</evidence>
<keyword evidence="4 6" id="KW-0472">Membrane</keyword>
<protein>
    <submittedName>
        <fullName evidence="7">Uncharacterized protein</fullName>
    </submittedName>
</protein>
<evidence type="ECO:0000313" key="7">
    <source>
        <dbReference type="EMBL" id="KAG6379126.1"/>
    </source>
</evidence>
<name>A0A8I3ABG4_9AGAM</name>
<evidence type="ECO:0000256" key="2">
    <source>
        <dbReference type="ARBA" id="ARBA00022692"/>
    </source>
</evidence>
<sequence>MSSRKDIRQIKCPSNDLDCYSLSPSQAPPPPYSSSTSNSLTTTTSTVSTHSSTSSPTDSSSSTTPTKSPAVAAVSSKSNAGPIAGGVIGGVVLLVLLVLGALLYLRARKRNRTPPSSEFLNSIKAGAPPVLRLGSGAEYTPTLSEKGGAYTHYPPCPPPPFTPNPYTSSPMLDTKFPDEIMVTDIPSGRPSVELPLHPQRFSAQHRPSTSIGSRRELWGSQGELSPVRLSPANTDSVLHFAPRFSLDDDPPPSQFSHSPPSLHPLRRQPDPDT</sequence>
<evidence type="ECO:0000256" key="3">
    <source>
        <dbReference type="ARBA" id="ARBA00022989"/>
    </source>
</evidence>
<dbReference type="Proteomes" id="UP000683000">
    <property type="component" value="Unassembled WGS sequence"/>
</dbReference>
<dbReference type="GO" id="GO:0016020">
    <property type="term" value="C:membrane"/>
    <property type="evidence" value="ECO:0007669"/>
    <property type="project" value="UniProtKB-SubCell"/>
</dbReference>
<gene>
    <name evidence="7" type="ORF">JVT61DRAFT_11563</name>
</gene>
<reference evidence="7" key="1">
    <citation type="submission" date="2021-03" db="EMBL/GenBank/DDBJ databases">
        <title>Evolutionary innovations through gain and loss of genes in the ectomycorrhizal Boletales.</title>
        <authorList>
            <person name="Wu G."/>
            <person name="Miyauchi S."/>
            <person name="Morin E."/>
            <person name="Yang Z.-L."/>
            <person name="Xu J."/>
            <person name="Martin F.M."/>
        </authorList>
    </citation>
    <scope>NUCLEOTIDE SEQUENCE</scope>
    <source>
        <strain evidence="7">BR01</strain>
    </source>
</reference>
<evidence type="ECO:0000256" key="1">
    <source>
        <dbReference type="ARBA" id="ARBA00004167"/>
    </source>
</evidence>
<dbReference type="GO" id="GO:0071944">
    <property type="term" value="C:cell periphery"/>
    <property type="evidence" value="ECO:0007669"/>
    <property type="project" value="UniProtKB-ARBA"/>
</dbReference>
<dbReference type="AlphaFoldDB" id="A0A8I3ABG4"/>
<feature type="region of interest" description="Disordered" evidence="5">
    <location>
        <begin position="240"/>
        <end position="273"/>
    </location>
</feature>
<dbReference type="PANTHER" id="PTHR15549">
    <property type="entry name" value="PAIRED IMMUNOGLOBULIN-LIKE TYPE 2 RECEPTOR"/>
    <property type="match status" value="1"/>
</dbReference>
<feature type="transmembrane region" description="Helical" evidence="6">
    <location>
        <begin position="83"/>
        <end position="105"/>
    </location>
</feature>
<dbReference type="InterPro" id="IPR051694">
    <property type="entry name" value="Immunoregulatory_rcpt-like"/>
</dbReference>
<evidence type="ECO:0000313" key="8">
    <source>
        <dbReference type="Proteomes" id="UP000683000"/>
    </source>
</evidence>
<feature type="compositionally biased region" description="Low complexity" evidence="5">
    <location>
        <begin position="33"/>
        <end position="69"/>
    </location>
</feature>
<dbReference type="Gene3D" id="1.20.5.510">
    <property type="entry name" value="Single helix bin"/>
    <property type="match status" value="1"/>
</dbReference>
<evidence type="ECO:0000256" key="4">
    <source>
        <dbReference type="ARBA" id="ARBA00023136"/>
    </source>
</evidence>